<dbReference type="PROSITE" id="PS51186">
    <property type="entry name" value="GNAT"/>
    <property type="match status" value="1"/>
</dbReference>
<dbReference type="SUPFAM" id="SSF55729">
    <property type="entry name" value="Acyl-CoA N-acyltransferases (Nat)"/>
    <property type="match status" value="1"/>
</dbReference>
<evidence type="ECO:0000313" key="5">
    <source>
        <dbReference type="Proteomes" id="UP000199377"/>
    </source>
</evidence>
<dbReference type="PANTHER" id="PTHR43877:SF1">
    <property type="entry name" value="ACETYLTRANSFERASE"/>
    <property type="match status" value="1"/>
</dbReference>
<dbReference type="GO" id="GO:0016747">
    <property type="term" value="F:acyltransferase activity, transferring groups other than amino-acyl groups"/>
    <property type="evidence" value="ECO:0007669"/>
    <property type="project" value="InterPro"/>
</dbReference>
<dbReference type="InterPro" id="IPR016181">
    <property type="entry name" value="Acyl_CoA_acyltransferase"/>
</dbReference>
<protein>
    <submittedName>
        <fullName evidence="4">Ribosomal protein S18 acetylase RimI</fullName>
    </submittedName>
</protein>
<dbReference type="EMBL" id="FOQH01000008">
    <property type="protein sequence ID" value="SFI65417.1"/>
    <property type="molecule type" value="Genomic_DNA"/>
</dbReference>
<keyword evidence="2" id="KW-0012">Acyltransferase</keyword>
<dbReference type="InterPro" id="IPR000182">
    <property type="entry name" value="GNAT_dom"/>
</dbReference>
<name>A0A1I3JYR4_9RHOB</name>
<evidence type="ECO:0000259" key="3">
    <source>
        <dbReference type="PROSITE" id="PS51186"/>
    </source>
</evidence>
<dbReference type="RefSeq" id="WP_092861951.1">
    <property type="nucleotide sequence ID" value="NZ_FOQH01000008.1"/>
</dbReference>
<dbReference type="PANTHER" id="PTHR43877">
    <property type="entry name" value="AMINOALKYLPHOSPHONATE N-ACETYLTRANSFERASE-RELATED-RELATED"/>
    <property type="match status" value="1"/>
</dbReference>
<dbReference type="Gene3D" id="3.40.630.30">
    <property type="match status" value="1"/>
</dbReference>
<gene>
    <name evidence="4" type="ORF">SAMN05216258_108222</name>
</gene>
<dbReference type="OrthoDB" id="572496at2"/>
<dbReference type="GO" id="GO:0005840">
    <property type="term" value="C:ribosome"/>
    <property type="evidence" value="ECO:0007669"/>
    <property type="project" value="UniProtKB-KW"/>
</dbReference>
<dbReference type="Proteomes" id="UP000199377">
    <property type="component" value="Unassembled WGS sequence"/>
</dbReference>
<keyword evidence="4" id="KW-0687">Ribonucleoprotein</keyword>
<keyword evidence="1" id="KW-0808">Transferase</keyword>
<sequence length="177" mass="19400">MSGLGDIPPRLRPGRVEDAVACARIEAECALQFRDGPQAWVAERAPPPPAEHAEAATLRRLEVAELHGVVAGFAILEPDPASATLHLVELDVAPRFQRRGLARALVGRAMAQVAERGLSALTLTTFRNVAWNAPLYRRLGFEELPREAWTAPCRRETEGMAARGLPTIDRVAMIRRL</sequence>
<keyword evidence="5" id="KW-1185">Reference proteome</keyword>
<dbReference type="STRING" id="1114924.SAMN05216258_108222"/>
<dbReference type="CDD" id="cd04301">
    <property type="entry name" value="NAT_SF"/>
    <property type="match status" value="1"/>
</dbReference>
<feature type="domain" description="N-acetyltransferase" evidence="3">
    <location>
        <begin position="9"/>
        <end position="177"/>
    </location>
</feature>
<evidence type="ECO:0000256" key="1">
    <source>
        <dbReference type="ARBA" id="ARBA00022679"/>
    </source>
</evidence>
<dbReference type="AlphaFoldDB" id="A0A1I3JYR4"/>
<proteinExistence type="predicted"/>
<dbReference type="InterPro" id="IPR050832">
    <property type="entry name" value="Bact_Acetyltransf"/>
</dbReference>
<organism evidence="4 5">
    <name type="scientific">Albimonas pacifica</name>
    <dbReference type="NCBI Taxonomy" id="1114924"/>
    <lineage>
        <taxon>Bacteria</taxon>
        <taxon>Pseudomonadati</taxon>
        <taxon>Pseudomonadota</taxon>
        <taxon>Alphaproteobacteria</taxon>
        <taxon>Rhodobacterales</taxon>
        <taxon>Paracoccaceae</taxon>
        <taxon>Albimonas</taxon>
    </lineage>
</organism>
<evidence type="ECO:0000256" key="2">
    <source>
        <dbReference type="ARBA" id="ARBA00023315"/>
    </source>
</evidence>
<reference evidence="4 5" key="1">
    <citation type="submission" date="2016-10" db="EMBL/GenBank/DDBJ databases">
        <authorList>
            <person name="de Groot N.N."/>
        </authorList>
    </citation>
    <scope>NUCLEOTIDE SEQUENCE [LARGE SCALE GENOMIC DNA]</scope>
    <source>
        <strain evidence="4 5">CGMCC 1.11030</strain>
    </source>
</reference>
<accession>A0A1I3JYR4</accession>
<dbReference type="Pfam" id="PF00583">
    <property type="entry name" value="Acetyltransf_1"/>
    <property type="match status" value="1"/>
</dbReference>
<evidence type="ECO:0000313" key="4">
    <source>
        <dbReference type="EMBL" id="SFI65417.1"/>
    </source>
</evidence>
<keyword evidence="4" id="KW-0689">Ribosomal protein</keyword>